<protein>
    <submittedName>
        <fullName evidence="5">26s proteasome regulatory subunit 4</fullName>
    </submittedName>
</protein>
<feature type="domain" description="RPN1 N-terminal" evidence="3">
    <location>
        <begin position="10"/>
        <end position="266"/>
    </location>
</feature>
<keyword evidence="6" id="KW-1185">Reference proteome</keyword>
<gene>
    <name evidence="5" type="ORF">AAJ76_800045650</name>
</gene>
<comment type="caution">
    <text evidence="5">The sequence shown here is derived from an EMBL/GenBank/DDBJ whole genome shotgun (WGS) entry which is preliminary data.</text>
</comment>
<dbReference type="VEuPathDB" id="MicrosporidiaDB:NCER_100429"/>
<evidence type="ECO:0000313" key="6">
    <source>
        <dbReference type="Proteomes" id="UP000034350"/>
    </source>
</evidence>
<dbReference type="GO" id="GO:0005634">
    <property type="term" value="C:nucleus"/>
    <property type="evidence" value="ECO:0007669"/>
    <property type="project" value="TreeGrafter"/>
</dbReference>
<dbReference type="InterPro" id="IPR041433">
    <property type="entry name" value="RPN1_C"/>
</dbReference>
<feature type="domain" description="26S proteasome non-ATPase regulatory subunit RPN1 C-terminal" evidence="4">
    <location>
        <begin position="751"/>
        <end position="796"/>
    </location>
</feature>
<dbReference type="EMBL" id="JPQZ01000008">
    <property type="protein sequence ID" value="KKO75997.1"/>
    <property type="molecule type" value="Genomic_DNA"/>
</dbReference>
<reference evidence="5 6" key="1">
    <citation type="journal article" date="2015" name="Environ. Microbiol.">
        <title>Genome analyses suggest the presence of polyploidy and recent human-driven expansions in eight global populations of the honeybee pathogen Nosema ceranae.</title>
        <authorList>
            <person name="Pelin A."/>
            <person name="Selman M."/>
            <person name="Aris-Brosou S."/>
            <person name="Farinelli L."/>
            <person name="Corradi N."/>
        </authorList>
    </citation>
    <scope>NUCLEOTIDE SEQUENCE [LARGE SCALE GENOMIC DNA]</scope>
    <source>
        <strain evidence="5 6">PA08 1199</strain>
    </source>
</reference>
<dbReference type="PANTHER" id="PTHR10943">
    <property type="entry name" value="26S PROTEASOME NON-ATPASE REGULATORY SUBUNIT"/>
    <property type="match status" value="1"/>
</dbReference>
<dbReference type="Pfam" id="PF18051">
    <property type="entry name" value="RPN1_C"/>
    <property type="match status" value="1"/>
</dbReference>
<dbReference type="OMA" id="LNYRMIG"/>
<dbReference type="RefSeq" id="XP_024331739.1">
    <property type="nucleotide sequence ID" value="XM_024476465.1"/>
</dbReference>
<dbReference type="AlphaFoldDB" id="A0A0F9YU61"/>
<dbReference type="GO" id="GO:0034515">
    <property type="term" value="C:proteasome storage granule"/>
    <property type="evidence" value="ECO:0007669"/>
    <property type="project" value="TreeGrafter"/>
</dbReference>
<dbReference type="VEuPathDB" id="MicrosporidiaDB:AAJ76_800045650"/>
<name>A0A0F9YU61_9MICR</name>
<evidence type="ECO:0000256" key="2">
    <source>
        <dbReference type="ARBA" id="ARBA00022942"/>
    </source>
</evidence>
<dbReference type="VEuPathDB" id="MicrosporidiaDB:G9O61_00g011960"/>
<sequence>MEEENLVQILDCIKSDDNDLRQNAINMLIELLKSSHAGSISTLNFNTIMEKKPVLLDLCEILSDNQKRMIHDIISSISIMGDDSEILKHRLLGNVIPLQEWGHLYVKKLIGVIVNNKHNGEDISKAQEVSKSCVDFFFKNNMEFDAIDFLIEIEDIRSIIKYVEKHNYKRIILYLQEMALFYELYELINEICLKMKDFSRYIVNVIDGGYYEDAIDFVGKCEDKKVKKQLLYILARCNIFYDTKDLEEKAILCNGHIKDTYRNVIKIYELNSETNKSSTFRKLRYEKELKGIQQSSFNPITVCNGFINLGYGQDSIFFPKSGEEIEGVEYSTILNSNIPELITILGSVGCIEFWNPNKVMEILQDNIFGDISLKRTGSLLALALSSCKLYDENKTILSLLTSNLGSNDPLHVIPILLGIQSIYCNTAEEDLKELLCPLVYSDNLEISSFAAFTLGSIFVGTGDDEILSVLLQLYIEKEDYAGTHSYKLIMLGLALLFYRRPDLECILENMDMTYSRHGIILIKGFQNIKTGDHNVVEEILTNAFSGETDALLESIALLSCCLVGIGDDLALQMISRICTSSQLLDSPHLKSALPLCYSILFPSSSNQQIVDTLEKNLNSSDASIIITSLYALGVIGAGSVSGRIQKVLDSQYSMTYKDPKAGTVLRIANGLLSLGKGLSSISYSFYDRSCIIPKNFIGLFSTTFLLLDSVSSPLLTGNTYLFYLLNQSFTPKYIYTEKKVNIRIGLPVNTVGVVGDPRRISSMQTHSTPVIINTTERAEIDEPGLTPFIEDVVILEN</sequence>
<evidence type="ECO:0000256" key="1">
    <source>
        <dbReference type="ARBA" id="ARBA00022737"/>
    </source>
</evidence>
<dbReference type="GeneID" id="36321418"/>
<proteinExistence type="predicted"/>
<dbReference type="GO" id="GO:0043161">
    <property type="term" value="P:proteasome-mediated ubiquitin-dependent protein catabolic process"/>
    <property type="evidence" value="ECO:0007669"/>
    <property type="project" value="TreeGrafter"/>
</dbReference>
<accession>A0A0F9YU61</accession>
<dbReference type="OrthoDB" id="10252509at2759"/>
<dbReference type="Proteomes" id="UP000034350">
    <property type="component" value="Unassembled WGS sequence"/>
</dbReference>
<dbReference type="Pfam" id="PF17781">
    <property type="entry name" value="RPN1_RPN2_N"/>
    <property type="match status" value="1"/>
</dbReference>
<dbReference type="InterPro" id="IPR016024">
    <property type="entry name" value="ARM-type_fold"/>
</dbReference>
<evidence type="ECO:0000259" key="4">
    <source>
        <dbReference type="Pfam" id="PF18051"/>
    </source>
</evidence>
<dbReference type="GO" id="GO:0008540">
    <property type="term" value="C:proteasome regulatory particle, base subcomplex"/>
    <property type="evidence" value="ECO:0007669"/>
    <property type="project" value="TreeGrafter"/>
</dbReference>
<dbReference type="Gene3D" id="1.25.10.10">
    <property type="entry name" value="Leucine-rich Repeat Variant"/>
    <property type="match status" value="1"/>
</dbReference>
<dbReference type="InterPro" id="IPR040892">
    <property type="entry name" value="RPN1_N"/>
</dbReference>
<keyword evidence="2 5" id="KW-0647">Proteasome</keyword>
<keyword evidence="1" id="KW-0677">Repeat</keyword>
<dbReference type="SUPFAM" id="SSF48371">
    <property type="entry name" value="ARM repeat"/>
    <property type="match status" value="1"/>
</dbReference>
<evidence type="ECO:0000313" key="5">
    <source>
        <dbReference type="EMBL" id="KKO75997.1"/>
    </source>
</evidence>
<dbReference type="PANTHER" id="PTHR10943:SF1">
    <property type="entry name" value="26S PROTEASOME NON-ATPASE REGULATORY SUBUNIT 2"/>
    <property type="match status" value="1"/>
</dbReference>
<evidence type="ECO:0000259" key="3">
    <source>
        <dbReference type="Pfam" id="PF17781"/>
    </source>
</evidence>
<dbReference type="InterPro" id="IPR011989">
    <property type="entry name" value="ARM-like"/>
</dbReference>
<organism evidence="5 6">
    <name type="scientific">Vairimorpha ceranae</name>
    <dbReference type="NCBI Taxonomy" id="40302"/>
    <lineage>
        <taxon>Eukaryota</taxon>
        <taxon>Fungi</taxon>
        <taxon>Fungi incertae sedis</taxon>
        <taxon>Microsporidia</taxon>
        <taxon>Nosematidae</taxon>
        <taxon>Vairimorpha</taxon>
    </lineage>
</organism>